<dbReference type="SUPFAM" id="SSF49313">
    <property type="entry name" value="Cadherin-like"/>
    <property type="match status" value="1"/>
</dbReference>
<dbReference type="GO" id="GO:0005509">
    <property type="term" value="F:calcium ion binding"/>
    <property type="evidence" value="ECO:0007669"/>
    <property type="project" value="InterPro"/>
</dbReference>
<proteinExistence type="predicted"/>
<dbReference type="AlphaFoldDB" id="A0A5B7FVB8"/>
<protein>
    <recommendedName>
        <fullName evidence="1">Cadherin domain-containing protein</fullName>
    </recommendedName>
</protein>
<name>A0A5B7FVB8_PORTR</name>
<dbReference type="GO" id="GO:0016020">
    <property type="term" value="C:membrane"/>
    <property type="evidence" value="ECO:0007669"/>
    <property type="project" value="InterPro"/>
</dbReference>
<keyword evidence="3" id="KW-1185">Reference proteome</keyword>
<sequence>MQNTSASPLTDVAIRFSITGGNRDGLFTIDQRSGLISLAAQLDYERQPKEPQDCELSVLLLKLSLPVSSDA</sequence>
<dbReference type="Pfam" id="PF00028">
    <property type="entry name" value="Cadherin"/>
    <property type="match status" value="1"/>
</dbReference>
<dbReference type="Gene3D" id="2.60.40.60">
    <property type="entry name" value="Cadherins"/>
    <property type="match status" value="1"/>
</dbReference>
<evidence type="ECO:0000259" key="1">
    <source>
        <dbReference type="Pfam" id="PF00028"/>
    </source>
</evidence>
<dbReference type="EMBL" id="VSRR010008820">
    <property type="protein sequence ID" value="MPC49347.1"/>
    <property type="molecule type" value="Genomic_DNA"/>
</dbReference>
<dbReference type="Proteomes" id="UP000324222">
    <property type="component" value="Unassembled WGS sequence"/>
</dbReference>
<dbReference type="InterPro" id="IPR002126">
    <property type="entry name" value="Cadherin-like_dom"/>
</dbReference>
<evidence type="ECO:0000313" key="3">
    <source>
        <dbReference type="Proteomes" id="UP000324222"/>
    </source>
</evidence>
<gene>
    <name evidence="2" type="ORF">E2C01_043146</name>
</gene>
<reference evidence="2 3" key="1">
    <citation type="submission" date="2019-05" db="EMBL/GenBank/DDBJ databases">
        <title>Another draft genome of Portunus trituberculatus and its Hox gene families provides insights of decapod evolution.</title>
        <authorList>
            <person name="Jeong J.-H."/>
            <person name="Song I."/>
            <person name="Kim S."/>
            <person name="Choi T."/>
            <person name="Kim D."/>
            <person name="Ryu S."/>
            <person name="Kim W."/>
        </authorList>
    </citation>
    <scope>NUCLEOTIDE SEQUENCE [LARGE SCALE GENOMIC DNA]</scope>
    <source>
        <tissue evidence="2">Muscle</tissue>
    </source>
</reference>
<dbReference type="GO" id="GO:0007156">
    <property type="term" value="P:homophilic cell adhesion via plasma membrane adhesion molecules"/>
    <property type="evidence" value="ECO:0007669"/>
    <property type="project" value="InterPro"/>
</dbReference>
<dbReference type="InterPro" id="IPR015919">
    <property type="entry name" value="Cadherin-like_sf"/>
</dbReference>
<dbReference type="CDD" id="cd11304">
    <property type="entry name" value="Cadherin_repeat"/>
    <property type="match status" value="1"/>
</dbReference>
<feature type="domain" description="Cadherin" evidence="1">
    <location>
        <begin position="13"/>
        <end position="60"/>
    </location>
</feature>
<organism evidence="2 3">
    <name type="scientific">Portunus trituberculatus</name>
    <name type="common">Swimming crab</name>
    <name type="synonym">Neptunus trituberculatus</name>
    <dbReference type="NCBI Taxonomy" id="210409"/>
    <lineage>
        <taxon>Eukaryota</taxon>
        <taxon>Metazoa</taxon>
        <taxon>Ecdysozoa</taxon>
        <taxon>Arthropoda</taxon>
        <taxon>Crustacea</taxon>
        <taxon>Multicrustacea</taxon>
        <taxon>Malacostraca</taxon>
        <taxon>Eumalacostraca</taxon>
        <taxon>Eucarida</taxon>
        <taxon>Decapoda</taxon>
        <taxon>Pleocyemata</taxon>
        <taxon>Brachyura</taxon>
        <taxon>Eubrachyura</taxon>
        <taxon>Portunoidea</taxon>
        <taxon>Portunidae</taxon>
        <taxon>Portuninae</taxon>
        <taxon>Portunus</taxon>
    </lineage>
</organism>
<accession>A0A5B7FVB8</accession>
<evidence type="ECO:0000313" key="2">
    <source>
        <dbReference type="EMBL" id="MPC49347.1"/>
    </source>
</evidence>
<comment type="caution">
    <text evidence="2">The sequence shown here is derived from an EMBL/GenBank/DDBJ whole genome shotgun (WGS) entry which is preliminary data.</text>
</comment>